<dbReference type="GeneID" id="92051098"/>
<evidence type="ECO:0000313" key="7">
    <source>
        <dbReference type="EMBL" id="KAK8066977.1"/>
    </source>
</evidence>
<dbReference type="PANTHER" id="PTHR48208:SF2">
    <property type="entry name" value="CENTROMERE PROTEIN I"/>
    <property type="match status" value="1"/>
</dbReference>
<dbReference type="CDD" id="cd22647">
    <property type="entry name" value="CTF3_NTD_HEAT"/>
    <property type="match status" value="1"/>
</dbReference>
<evidence type="ECO:0000256" key="1">
    <source>
        <dbReference type="ARBA" id="ARBA00004123"/>
    </source>
</evidence>
<keyword evidence="8" id="KW-1185">Reference proteome</keyword>
<dbReference type="InterPro" id="IPR012485">
    <property type="entry name" value="CENP-I"/>
</dbReference>
<dbReference type="EMBL" id="JAQQWN010000009">
    <property type="protein sequence ID" value="KAK8066977.1"/>
    <property type="molecule type" value="Genomic_DNA"/>
</dbReference>
<evidence type="ECO:0000313" key="8">
    <source>
        <dbReference type="Proteomes" id="UP001433268"/>
    </source>
</evidence>
<keyword evidence="6" id="KW-0137">Centromere</keyword>
<evidence type="ECO:0000256" key="5">
    <source>
        <dbReference type="ARBA" id="ARBA00023242"/>
    </source>
</evidence>
<dbReference type="Proteomes" id="UP001433268">
    <property type="component" value="Unassembled WGS sequence"/>
</dbReference>
<reference evidence="7 8" key="1">
    <citation type="submission" date="2023-01" db="EMBL/GenBank/DDBJ databases">
        <title>Analysis of 21 Apiospora genomes using comparative genomics revels a genus with tremendous synthesis potential of carbohydrate active enzymes and secondary metabolites.</title>
        <authorList>
            <person name="Sorensen T."/>
        </authorList>
    </citation>
    <scope>NUCLEOTIDE SEQUENCE [LARGE SCALE GENOMIC DNA]</scope>
    <source>
        <strain evidence="7 8">CBS 114990</strain>
    </source>
</reference>
<evidence type="ECO:0000256" key="2">
    <source>
        <dbReference type="ARBA" id="ARBA00004584"/>
    </source>
</evidence>
<comment type="similarity">
    <text evidence="3">Belongs to the CENP-I/CTF3 family.</text>
</comment>
<keyword evidence="5" id="KW-0539">Nucleus</keyword>
<evidence type="ECO:0000256" key="6">
    <source>
        <dbReference type="ARBA" id="ARBA00023328"/>
    </source>
</evidence>
<keyword evidence="4" id="KW-0158">Chromosome</keyword>
<dbReference type="RefSeq" id="XP_066663730.1">
    <property type="nucleotide sequence ID" value="XM_066818038.1"/>
</dbReference>
<accession>A0ABR1V6Y6</accession>
<dbReference type="PANTHER" id="PTHR48208">
    <property type="entry name" value="CENTROMERE PROTEIN I"/>
    <property type="match status" value="1"/>
</dbReference>
<protein>
    <submittedName>
        <fullName evidence="7">Mis6 domain-containing protein</fullName>
    </submittedName>
</protein>
<sequence length="712" mass="76946">MSGHDDLKGSLAEVIQGAKLKAKSRGTSIKPAVETLGSACYENGVLPDDLKELIDLVTTSAGNYLDQASLNSIIRNLYPATKVASEIVIKVVACLGHGVLKPSLAIQAALLRWIIMIHHVVDGNALSQSYPVLFNLLDTAALRSPLCQLLAMITRRRHVRPYRIQTLLSLSRQTGSDPALTGLLRVFKDYYPEIIVGEATRGKASAFKHPDLAWRERLDEIQSAHAQTSRNANAVQDAFHVARNGSGGARKGALIPEVHTSHANESSVTLEEIENADGLVKALETIEMPNQLISVLSDPLLQKLLLLRPDAESLQRANNWLVSCAQDLVSGDGDSELEGTLEIMRDYARATRNLPPVFLSLLSEVLKTWNGRGRSSMFEVLSYAPLPSTDFSGLYEAVFQRLEAKVLDGTPSSQLAVLSCYTSLLRNWAAFLLAQPQGRDSTSSAIPDLVTHVNKLALTVLQTAGAGASSNDSNSNSNSSTIATHSAVLDFYEEASRIASNPHLQRHAQIVIPPPPLVYILHFSASPATVSRLCGVLARYKAGFQAAMAGTVVSRKMSDTYSVEYINEFNGFLMDVCNCLWRSRAFNAKDANAHGCLLAAGVVEELAAYVRGFNLNVALPAMFTLSASPAFGALATAHLRDLEEVEQGLGDLDVRHAGPVTKSTLAKLARDGGVNLSWDDYRLGVLGHLEDHGMSGVAELMNCTMTTLMKKS</sequence>
<proteinExistence type="inferred from homology"/>
<comment type="caution">
    <text evidence="7">The sequence shown here is derived from an EMBL/GenBank/DDBJ whole genome shotgun (WGS) entry which is preliminary data.</text>
</comment>
<evidence type="ECO:0000256" key="3">
    <source>
        <dbReference type="ARBA" id="ARBA00005470"/>
    </source>
</evidence>
<evidence type="ECO:0000256" key="4">
    <source>
        <dbReference type="ARBA" id="ARBA00022454"/>
    </source>
</evidence>
<gene>
    <name evidence="7" type="ORF">PG997_013724</name>
</gene>
<name>A0ABR1V6Y6_9PEZI</name>
<comment type="subcellular location">
    <subcellularLocation>
        <location evidence="2">Chromosome</location>
        <location evidence="2">Centromere</location>
    </subcellularLocation>
    <subcellularLocation>
        <location evidence="1">Nucleus</location>
    </subcellularLocation>
</comment>
<dbReference type="Pfam" id="PF07778">
    <property type="entry name" value="CENP-I"/>
    <property type="match status" value="1"/>
</dbReference>
<organism evidence="7 8">
    <name type="scientific">Apiospora hydei</name>
    <dbReference type="NCBI Taxonomy" id="1337664"/>
    <lineage>
        <taxon>Eukaryota</taxon>
        <taxon>Fungi</taxon>
        <taxon>Dikarya</taxon>
        <taxon>Ascomycota</taxon>
        <taxon>Pezizomycotina</taxon>
        <taxon>Sordariomycetes</taxon>
        <taxon>Xylariomycetidae</taxon>
        <taxon>Amphisphaeriales</taxon>
        <taxon>Apiosporaceae</taxon>
        <taxon>Apiospora</taxon>
    </lineage>
</organism>